<proteinExistence type="inferred from homology"/>
<dbReference type="AlphaFoldDB" id="A0A9P4I464"/>
<comment type="subcellular location">
    <subcellularLocation>
        <location evidence="1">Mitochondrion outer membrane</location>
        <topology evidence="1">Peripheral membrane protein</topology>
    </subcellularLocation>
</comment>
<dbReference type="GO" id="GO:0005741">
    <property type="term" value="C:mitochondrial outer membrane"/>
    <property type="evidence" value="ECO:0007669"/>
    <property type="project" value="UniProtKB-SubCell"/>
</dbReference>
<keyword evidence="6" id="KW-0472">Membrane</keyword>
<evidence type="ECO:0000256" key="2">
    <source>
        <dbReference type="ARBA" id="ARBA00006617"/>
    </source>
</evidence>
<evidence type="ECO:0000256" key="4">
    <source>
        <dbReference type="ARBA" id="ARBA00022946"/>
    </source>
</evidence>
<dbReference type="GO" id="GO:0051170">
    <property type="term" value="P:import into nucleus"/>
    <property type="evidence" value="ECO:0007669"/>
    <property type="project" value="TreeGrafter"/>
</dbReference>
<organism evidence="7 8">
    <name type="scientific">Saccharata proteae CBS 121410</name>
    <dbReference type="NCBI Taxonomy" id="1314787"/>
    <lineage>
        <taxon>Eukaryota</taxon>
        <taxon>Fungi</taxon>
        <taxon>Dikarya</taxon>
        <taxon>Ascomycota</taxon>
        <taxon>Pezizomycotina</taxon>
        <taxon>Dothideomycetes</taxon>
        <taxon>Dothideomycetes incertae sedis</taxon>
        <taxon>Botryosphaeriales</taxon>
        <taxon>Saccharataceae</taxon>
        <taxon>Saccharata</taxon>
    </lineage>
</organism>
<keyword evidence="4" id="KW-0809">Transit peptide</keyword>
<dbReference type="FunFam" id="3.40.50.720:FF:000366">
    <property type="entry name" value="Protein FMP52, mitochondrial"/>
    <property type="match status" value="1"/>
</dbReference>
<evidence type="ECO:0000256" key="5">
    <source>
        <dbReference type="ARBA" id="ARBA00023128"/>
    </source>
</evidence>
<sequence>MSTTAVLAGGTGLVGSNILTTLISHPTIAHTYAFARRALPTQSPRLSTLPADPTSSSTDDWPTLFPAVTPDTATPPRLFLSALGSTRAAAGGLANQRKIDYDLNLALAKAAKDAGVTTYVLISTTGANSAANATLQPYPRMKGELEDAVKALGFEHTVILRPGLIVGRREESRFIEAPFRYLASGLGSVTNKLKDFWAQDAEVIARAAVSAGLKCVGGERETGVWMVTQADIIKMGREEWNEKENVVAK</sequence>
<dbReference type="OrthoDB" id="430436at2759"/>
<evidence type="ECO:0000313" key="8">
    <source>
        <dbReference type="Proteomes" id="UP000799776"/>
    </source>
</evidence>
<evidence type="ECO:0000313" key="7">
    <source>
        <dbReference type="EMBL" id="KAF2091802.1"/>
    </source>
</evidence>
<protein>
    <submittedName>
        <fullName evidence="7">NAD(P)-binding protein</fullName>
    </submittedName>
</protein>
<gene>
    <name evidence="7" type="ORF">K490DRAFT_70556</name>
</gene>
<evidence type="ECO:0000256" key="1">
    <source>
        <dbReference type="ARBA" id="ARBA00004450"/>
    </source>
</evidence>
<keyword evidence="5" id="KW-0496">Mitochondrion</keyword>
<dbReference type="InterPro" id="IPR036291">
    <property type="entry name" value="NAD(P)-bd_dom_sf"/>
</dbReference>
<dbReference type="Pfam" id="PF08732">
    <property type="entry name" value="HIM1"/>
    <property type="match status" value="1"/>
</dbReference>
<dbReference type="InterPro" id="IPR014843">
    <property type="entry name" value="Him1/Fmp52"/>
</dbReference>
<dbReference type="PANTHER" id="PTHR14097:SF7">
    <property type="entry name" value="OXIDOREDUCTASE HTATIP2"/>
    <property type="match status" value="1"/>
</dbReference>
<name>A0A9P4I464_9PEZI</name>
<keyword evidence="3" id="KW-1000">Mitochondrion outer membrane</keyword>
<dbReference type="SUPFAM" id="SSF51735">
    <property type="entry name" value="NAD(P)-binding Rossmann-fold domains"/>
    <property type="match status" value="1"/>
</dbReference>
<dbReference type="PANTHER" id="PTHR14097">
    <property type="entry name" value="OXIDOREDUCTASE HTATIP2"/>
    <property type="match status" value="1"/>
</dbReference>
<evidence type="ECO:0000256" key="3">
    <source>
        <dbReference type="ARBA" id="ARBA00022787"/>
    </source>
</evidence>
<accession>A0A9P4I464</accession>
<dbReference type="Gene3D" id="3.40.50.720">
    <property type="entry name" value="NAD(P)-binding Rossmann-like Domain"/>
    <property type="match status" value="1"/>
</dbReference>
<keyword evidence="8" id="KW-1185">Reference proteome</keyword>
<comment type="similarity">
    <text evidence="2">Belongs to the FMP52 family.</text>
</comment>
<comment type="caution">
    <text evidence="7">The sequence shown here is derived from an EMBL/GenBank/DDBJ whole genome shotgun (WGS) entry which is preliminary data.</text>
</comment>
<dbReference type="EMBL" id="ML978711">
    <property type="protein sequence ID" value="KAF2091802.1"/>
    <property type="molecule type" value="Genomic_DNA"/>
</dbReference>
<evidence type="ECO:0000256" key="6">
    <source>
        <dbReference type="ARBA" id="ARBA00023136"/>
    </source>
</evidence>
<dbReference type="Proteomes" id="UP000799776">
    <property type="component" value="Unassembled WGS sequence"/>
</dbReference>
<reference evidence="7" key="1">
    <citation type="journal article" date="2020" name="Stud. Mycol.">
        <title>101 Dothideomycetes genomes: a test case for predicting lifestyles and emergence of pathogens.</title>
        <authorList>
            <person name="Haridas S."/>
            <person name="Albert R."/>
            <person name="Binder M."/>
            <person name="Bloem J."/>
            <person name="Labutti K."/>
            <person name="Salamov A."/>
            <person name="Andreopoulos B."/>
            <person name="Baker S."/>
            <person name="Barry K."/>
            <person name="Bills G."/>
            <person name="Bluhm B."/>
            <person name="Cannon C."/>
            <person name="Castanera R."/>
            <person name="Culley D."/>
            <person name="Daum C."/>
            <person name="Ezra D."/>
            <person name="Gonzalez J."/>
            <person name="Henrissat B."/>
            <person name="Kuo A."/>
            <person name="Liang C."/>
            <person name="Lipzen A."/>
            <person name="Lutzoni F."/>
            <person name="Magnuson J."/>
            <person name="Mondo S."/>
            <person name="Nolan M."/>
            <person name="Ohm R."/>
            <person name="Pangilinan J."/>
            <person name="Park H.-J."/>
            <person name="Ramirez L."/>
            <person name="Alfaro M."/>
            <person name="Sun H."/>
            <person name="Tritt A."/>
            <person name="Yoshinaga Y."/>
            <person name="Zwiers L.-H."/>
            <person name="Turgeon B."/>
            <person name="Goodwin S."/>
            <person name="Spatafora J."/>
            <person name="Crous P."/>
            <person name="Grigoriev I."/>
        </authorList>
    </citation>
    <scope>NUCLEOTIDE SEQUENCE</scope>
    <source>
        <strain evidence="7">CBS 121410</strain>
    </source>
</reference>